<reference evidence="2" key="1">
    <citation type="journal article" date="2020" name="bioRxiv">
        <title>Chromosome-level reference genome of the European wasp spider Argiope bruennichi: a resource for studies on range expansion and evolutionary adaptation.</title>
        <authorList>
            <person name="Sheffer M.M."/>
            <person name="Hoppe A."/>
            <person name="Krehenwinkel H."/>
            <person name="Uhl G."/>
            <person name="Kuss A.W."/>
            <person name="Jensen L."/>
            <person name="Jensen C."/>
            <person name="Gillespie R.G."/>
            <person name="Hoff K.J."/>
            <person name="Prost S."/>
        </authorList>
    </citation>
    <scope>NUCLEOTIDE SEQUENCE</scope>
</reference>
<gene>
    <name evidence="2" type="ORF">HNY73_005556</name>
</gene>
<reference evidence="2" key="2">
    <citation type="submission" date="2020-06" db="EMBL/GenBank/DDBJ databases">
        <authorList>
            <person name="Sheffer M."/>
        </authorList>
    </citation>
    <scope>NUCLEOTIDE SEQUENCE</scope>
</reference>
<proteinExistence type="predicted"/>
<evidence type="ECO:0000313" key="2">
    <source>
        <dbReference type="EMBL" id="KAF8790549.1"/>
    </source>
</evidence>
<feature type="chain" id="PRO_5035871643" description="Secreted protein" evidence="1">
    <location>
        <begin position="20"/>
        <end position="168"/>
    </location>
</feature>
<dbReference type="AlphaFoldDB" id="A0A8T0FLV4"/>
<dbReference type="EMBL" id="JABXBU010000011">
    <property type="protein sequence ID" value="KAF8790549.1"/>
    <property type="molecule type" value="Genomic_DNA"/>
</dbReference>
<evidence type="ECO:0000256" key="1">
    <source>
        <dbReference type="SAM" id="SignalP"/>
    </source>
</evidence>
<keyword evidence="3" id="KW-1185">Reference proteome</keyword>
<organism evidence="2 3">
    <name type="scientific">Argiope bruennichi</name>
    <name type="common">Wasp spider</name>
    <name type="synonym">Aranea bruennichi</name>
    <dbReference type="NCBI Taxonomy" id="94029"/>
    <lineage>
        <taxon>Eukaryota</taxon>
        <taxon>Metazoa</taxon>
        <taxon>Ecdysozoa</taxon>
        <taxon>Arthropoda</taxon>
        <taxon>Chelicerata</taxon>
        <taxon>Arachnida</taxon>
        <taxon>Araneae</taxon>
        <taxon>Araneomorphae</taxon>
        <taxon>Entelegynae</taxon>
        <taxon>Araneoidea</taxon>
        <taxon>Araneidae</taxon>
        <taxon>Argiope</taxon>
    </lineage>
</organism>
<keyword evidence="1" id="KW-0732">Signal</keyword>
<accession>A0A8T0FLV4</accession>
<sequence>MRTYLVIFWLRKLIATIQRVSFGSTPLAYICLLPTYPCRVIEDTGMWFRVHGRVGSPLLAAPRWRQIMVEIQVYIVLYLIVMRDMLRQREGVCRLQSLEDLTFVLRAGVQLTVSGLARPVIRFYRDRCLSAVGVINCWCLFSLQLTKILRSPSVSILKIETVVFTAYT</sequence>
<dbReference type="Proteomes" id="UP000807504">
    <property type="component" value="Unassembled WGS sequence"/>
</dbReference>
<protein>
    <recommendedName>
        <fullName evidence="4">Secreted protein</fullName>
    </recommendedName>
</protein>
<comment type="caution">
    <text evidence="2">The sequence shown here is derived from an EMBL/GenBank/DDBJ whole genome shotgun (WGS) entry which is preliminary data.</text>
</comment>
<evidence type="ECO:0000313" key="3">
    <source>
        <dbReference type="Proteomes" id="UP000807504"/>
    </source>
</evidence>
<evidence type="ECO:0008006" key="4">
    <source>
        <dbReference type="Google" id="ProtNLM"/>
    </source>
</evidence>
<name>A0A8T0FLV4_ARGBR</name>
<feature type="signal peptide" evidence="1">
    <location>
        <begin position="1"/>
        <end position="19"/>
    </location>
</feature>